<dbReference type="Pfam" id="PF00550">
    <property type="entry name" value="PP-binding"/>
    <property type="match status" value="1"/>
</dbReference>
<feature type="region of interest" description="Disordered" evidence="4">
    <location>
        <begin position="249"/>
        <end position="270"/>
    </location>
</feature>
<proteinExistence type="predicted"/>
<dbReference type="SMART" id="SM00823">
    <property type="entry name" value="PKS_PP"/>
    <property type="match status" value="1"/>
</dbReference>
<dbReference type="PROSITE" id="PS00455">
    <property type="entry name" value="AMP_BINDING"/>
    <property type="match status" value="1"/>
</dbReference>
<dbReference type="GO" id="GO:0043041">
    <property type="term" value="P:amino acid activation for nonribosomal peptide biosynthetic process"/>
    <property type="evidence" value="ECO:0007669"/>
    <property type="project" value="TreeGrafter"/>
</dbReference>
<comment type="caution">
    <text evidence="6">The sequence shown here is derived from an EMBL/GenBank/DDBJ whole genome shotgun (WGS) entry which is preliminary data.</text>
</comment>
<keyword evidence="3" id="KW-0597">Phosphoprotein</keyword>
<dbReference type="InterPro" id="IPR045851">
    <property type="entry name" value="AMP-bd_C_sf"/>
</dbReference>
<dbReference type="InterPro" id="IPR025110">
    <property type="entry name" value="AMP-bd_C"/>
</dbReference>
<evidence type="ECO:0000313" key="6">
    <source>
        <dbReference type="EMBL" id="NEA89856.1"/>
    </source>
</evidence>
<feature type="region of interest" description="Disordered" evidence="4">
    <location>
        <begin position="996"/>
        <end position="1019"/>
    </location>
</feature>
<dbReference type="GO" id="GO:0031177">
    <property type="term" value="F:phosphopantetheine binding"/>
    <property type="evidence" value="ECO:0007669"/>
    <property type="project" value="InterPro"/>
</dbReference>
<dbReference type="Pfam" id="PF00501">
    <property type="entry name" value="AMP-binding"/>
    <property type="match status" value="1"/>
</dbReference>
<dbReference type="SUPFAM" id="SSF47336">
    <property type="entry name" value="ACP-like"/>
    <property type="match status" value="1"/>
</dbReference>
<dbReference type="InterPro" id="IPR020806">
    <property type="entry name" value="PKS_PP-bd"/>
</dbReference>
<dbReference type="InterPro" id="IPR020845">
    <property type="entry name" value="AMP-binding_CS"/>
</dbReference>
<accession>A0A6G3R2C8</accession>
<organism evidence="6">
    <name type="scientific">Streptomyces sp. SID14436</name>
    <dbReference type="NCBI Taxonomy" id="2706070"/>
    <lineage>
        <taxon>Bacteria</taxon>
        <taxon>Bacillati</taxon>
        <taxon>Actinomycetota</taxon>
        <taxon>Actinomycetes</taxon>
        <taxon>Kitasatosporales</taxon>
        <taxon>Streptomycetaceae</taxon>
        <taxon>Streptomyces</taxon>
    </lineage>
</organism>
<dbReference type="Gene3D" id="3.30.559.10">
    <property type="entry name" value="Chloramphenicol acetyltransferase-like domain"/>
    <property type="match status" value="2"/>
</dbReference>
<dbReference type="PROSITE" id="PS00012">
    <property type="entry name" value="PHOSPHOPANTETHEINE"/>
    <property type="match status" value="1"/>
</dbReference>
<name>A0A6G3R2C8_9ACTN</name>
<dbReference type="GO" id="GO:0017000">
    <property type="term" value="P:antibiotic biosynthetic process"/>
    <property type="evidence" value="ECO:0007669"/>
    <property type="project" value="UniProtKB-ARBA"/>
</dbReference>
<evidence type="ECO:0000256" key="2">
    <source>
        <dbReference type="ARBA" id="ARBA00022450"/>
    </source>
</evidence>
<dbReference type="GO" id="GO:0005737">
    <property type="term" value="C:cytoplasm"/>
    <property type="evidence" value="ECO:0007669"/>
    <property type="project" value="TreeGrafter"/>
</dbReference>
<gene>
    <name evidence="6" type="ORF">G3I53_28395</name>
</gene>
<dbReference type="InterPro" id="IPR036736">
    <property type="entry name" value="ACP-like_sf"/>
</dbReference>
<dbReference type="Gene3D" id="1.10.1200.10">
    <property type="entry name" value="ACP-like"/>
    <property type="match status" value="1"/>
</dbReference>
<dbReference type="EMBL" id="JAAGMD010000790">
    <property type="protein sequence ID" value="NEA89856.1"/>
    <property type="molecule type" value="Genomic_DNA"/>
</dbReference>
<dbReference type="FunFam" id="3.40.50.980:FF:000001">
    <property type="entry name" value="Non-ribosomal peptide synthetase"/>
    <property type="match status" value="1"/>
</dbReference>
<dbReference type="PANTHER" id="PTHR45527:SF1">
    <property type="entry name" value="FATTY ACID SYNTHASE"/>
    <property type="match status" value="1"/>
</dbReference>
<dbReference type="Pfam" id="PF13193">
    <property type="entry name" value="AMP-binding_C"/>
    <property type="match status" value="1"/>
</dbReference>
<dbReference type="PANTHER" id="PTHR45527">
    <property type="entry name" value="NONRIBOSOMAL PEPTIDE SYNTHETASE"/>
    <property type="match status" value="1"/>
</dbReference>
<dbReference type="InterPro" id="IPR000873">
    <property type="entry name" value="AMP-dep_synth/lig_dom"/>
</dbReference>
<dbReference type="GO" id="GO:0003824">
    <property type="term" value="F:catalytic activity"/>
    <property type="evidence" value="ECO:0007669"/>
    <property type="project" value="InterPro"/>
</dbReference>
<comment type="cofactor">
    <cofactor evidence="1">
        <name>pantetheine 4'-phosphate</name>
        <dbReference type="ChEBI" id="CHEBI:47942"/>
    </cofactor>
</comment>
<feature type="domain" description="Carrier" evidence="5">
    <location>
        <begin position="1020"/>
        <end position="1094"/>
    </location>
</feature>
<dbReference type="Gene3D" id="3.30.300.30">
    <property type="match status" value="1"/>
</dbReference>
<dbReference type="InterPro" id="IPR023213">
    <property type="entry name" value="CAT-like_dom_sf"/>
</dbReference>
<reference evidence="6" key="1">
    <citation type="submission" date="2020-01" db="EMBL/GenBank/DDBJ databases">
        <title>Insect and environment-associated Actinomycetes.</title>
        <authorList>
            <person name="Currrie C."/>
            <person name="Chevrette M."/>
            <person name="Carlson C."/>
            <person name="Stubbendieck R."/>
            <person name="Wendt-Pienkowski E."/>
        </authorList>
    </citation>
    <scope>NUCLEOTIDE SEQUENCE</scope>
    <source>
        <strain evidence="6">SID14436</strain>
    </source>
</reference>
<dbReference type="InterPro" id="IPR006162">
    <property type="entry name" value="Ppantetheine_attach_site"/>
</dbReference>
<dbReference type="Gene3D" id="3.30.559.30">
    <property type="entry name" value="Nonribosomal peptide synthetase, condensation domain"/>
    <property type="match status" value="2"/>
</dbReference>
<dbReference type="GO" id="GO:0008610">
    <property type="term" value="P:lipid biosynthetic process"/>
    <property type="evidence" value="ECO:0007669"/>
    <property type="project" value="UniProtKB-ARBA"/>
</dbReference>
<sequence>MNDLDTRIAGLSPAKQALLARMLRDRRAAGRPRITPSGDDGPAPLSAAQRQFWFLWQQDPDHSGVYNVPMALRLRGAINPATLDLALRRVIERHTILRTRYESTDEGPVAVTTDAAGFSLAAEDVTVLPAGEREQAARAIVDRWAAYDFDLAAEIPVRAVLIRLDDEDHVLAVVVHHIATDGASVEILFREFAAVCRSVWEDEPLTLPELPVQYADYARWQQTGPGAARLSEGIEFWGELLEGADTSLDLPTDRLRPADGQRSGGKRRRRLEPDLAERVHAFSREQGATPFMTLLTGLGLVLRRYSGKSDLLVGTPAMNRPTAETEHLIGCFANTLALRLRLDPADTAAGAVRRIRDDVTAAYEYQDVPFEKVVARTGTERSADRNPLFQVMFVYQQVDGGIGLPGVSAETFDTHNGTAKFDLDLSLLDGPDGIEVSCEYDAGIFSAQRVDRLLAHLEQALVTMIEAPHTTVADLGVLTAEEEGRAALEWNATGAEYPRERTLPDLFAEQAAARPDAPAVRTPSGTVSYGELDRRSSRLARVLGGRGAGTGEVVAVAVERTADLPLAVLGVLKSGAAYLPVDPDQPAERLTMMLQDARVRAVVTTAAVRDRLPATDVPVLVLDADDSRRELDAASDAPLPCPAGADDLCYMIFTSGSTGRPKGVLLDHRGRVNNFTDFNRRFHVSSGDAVLSVSSLGFDMTAYDLLGTLIAGACVVLPAPERDRDPGHWLDLMREHRVTLWHSVPALLGLLLDGMDDLGVDALPDLRVVLLGGDWIPVTLPGRLRARASRARVISLGGATEASMDSTIFEVEQVDPAWQSIPYGVPMANQTAYVTDPDLRLVPPGVPGELFLGGAGLAWGYADAPGQTADRFLPNPFSGVPGDRMYRTGDLARYRPDGSLELLGRVDFQVKIAGHRIELGEVEAALRDRPGIAQAVAAAVTVDGQRRLVGYVVPEEGADPVDPAAVREHLATRLPGYMVPSVLVALERLPLSPNGKVDRGRLPAPGTLTGGTAARSAGRAPATPTELLLAGVWQELLQLTDLRATDGFFALGGDSVTCIRMVTRAQAAGLPVTPRMVFQHQTIEELARAVDASGPAPGTPAGAPAGTDGPPATGAPRDRYGLAPIQRHMLTTARERPFPGLYVIQSGFPLPGELDETAFRAAWEWLFARHDVLRTYYEGLDTDSPVQRVAEHVEPWFEEYDLRGLDPAAQEERLLSELEERRLAGFDLGRPPLVRILRYRLTDELQLVVQHHHYSLLDGWSCMRLRQELLLAYQAFASGGRPDADPARPFAEHVAWVEGLDRDAAAAYWARALDGSPGPWAGEPERTQGRPVQVQRALDPRLTARLDVAAQRAGTTYATFAQLAWARVLADRTGSEDVVFGVTSNGRPVTAEAEAAVGPFITTLPVRFRFAPDEPVTDAVRRLHLQRLEAEEFGGVELAVMTGGRPLESVLVFDNYPVDASLGAVSEATAPDHPLAHRSYSVAQTEFPVRVDVLRGAEDALVLTFAGDREAPADADALADRWVAALRSLADRAEAGPAEAGPAPGAEA</sequence>
<dbReference type="GO" id="GO:0044550">
    <property type="term" value="P:secondary metabolite biosynthetic process"/>
    <property type="evidence" value="ECO:0007669"/>
    <property type="project" value="UniProtKB-ARBA"/>
</dbReference>
<evidence type="ECO:0000256" key="3">
    <source>
        <dbReference type="ARBA" id="ARBA00022553"/>
    </source>
</evidence>
<keyword evidence="2" id="KW-0596">Phosphopantetheine</keyword>
<feature type="compositionally biased region" description="Low complexity" evidence="4">
    <location>
        <begin position="1094"/>
        <end position="1115"/>
    </location>
</feature>
<dbReference type="SUPFAM" id="SSF56801">
    <property type="entry name" value="Acetyl-CoA synthetase-like"/>
    <property type="match status" value="1"/>
</dbReference>
<evidence type="ECO:0000256" key="1">
    <source>
        <dbReference type="ARBA" id="ARBA00001957"/>
    </source>
</evidence>
<dbReference type="FunFam" id="3.40.50.12780:FF:000012">
    <property type="entry name" value="Non-ribosomal peptide synthetase"/>
    <property type="match status" value="1"/>
</dbReference>
<evidence type="ECO:0000259" key="5">
    <source>
        <dbReference type="PROSITE" id="PS50075"/>
    </source>
</evidence>
<dbReference type="InterPro" id="IPR001242">
    <property type="entry name" value="Condensation_dom"/>
</dbReference>
<protein>
    <submittedName>
        <fullName evidence="6">Amino acid adenylation domain-containing protein</fullName>
    </submittedName>
</protein>
<dbReference type="RefSeq" id="WP_164438925.1">
    <property type="nucleotide sequence ID" value="NZ_JAAGMD010000790.1"/>
</dbReference>
<feature type="non-terminal residue" evidence="6">
    <location>
        <position position="1548"/>
    </location>
</feature>
<dbReference type="SUPFAM" id="SSF52777">
    <property type="entry name" value="CoA-dependent acyltransferases"/>
    <property type="match status" value="4"/>
</dbReference>
<dbReference type="Gene3D" id="3.40.50.980">
    <property type="match status" value="2"/>
</dbReference>
<dbReference type="FunFam" id="3.30.300.30:FF:000010">
    <property type="entry name" value="Enterobactin synthetase component F"/>
    <property type="match status" value="1"/>
</dbReference>
<dbReference type="Gene3D" id="2.30.38.10">
    <property type="entry name" value="Luciferase, Domain 3"/>
    <property type="match status" value="1"/>
</dbReference>
<feature type="compositionally biased region" description="Low complexity" evidence="4">
    <location>
        <begin position="1006"/>
        <end position="1019"/>
    </location>
</feature>
<evidence type="ECO:0000256" key="4">
    <source>
        <dbReference type="SAM" id="MobiDB-lite"/>
    </source>
</evidence>
<feature type="region of interest" description="Disordered" evidence="4">
    <location>
        <begin position="1092"/>
        <end position="1119"/>
    </location>
</feature>
<dbReference type="Pfam" id="PF00668">
    <property type="entry name" value="Condensation"/>
    <property type="match status" value="2"/>
</dbReference>
<dbReference type="CDD" id="cd19531">
    <property type="entry name" value="LCL_NRPS-like"/>
    <property type="match status" value="1"/>
</dbReference>
<dbReference type="InterPro" id="IPR010071">
    <property type="entry name" value="AA_adenyl_dom"/>
</dbReference>
<dbReference type="PROSITE" id="PS50075">
    <property type="entry name" value="CARRIER"/>
    <property type="match status" value="1"/>
</dbReference>
<dbReference type="NCBIfam" id="TIGR01733">
    <property type="entry name" value="AA-adenyl-dom"/>
    <property type="match status" value="1"/>
</dbReference>
<dbReference type="InterPro" id="IPR009081">
    <property type="entry name" value="PP-bd_ACP"/>
</dbReference>